<dbReference type="InterPro" id="IPR000600">
    <property type="entry name" value="ROK"/>
</dbReference>
<dbReference type="EMBL" id="CAFBMR010000063">
    <property type="protein sequence ID" value="CAB4920693.1"/>
    <property type="molecule type" value="Genomic_DNA"/>
</dbReference>
<dbReference type="Gene3D" id="3.30.420.40">
    <property type="match status" value="2"/>
</dbReference>
<proteinExistence type="predicted"/>
<evidence type="ECO:0000313" key="1">
    <source>
        <dbReference type="EMBL" id="CAB4920693.1"/>
    </source>
</evidence>
<dbReference type="PANTHER" id="PTHR18964:SF149">
    <property type="entry name" value="BIFUNCTIONAL UDP-N-ACETYLGLUCOSAMINE 2-EPIMERASE_N-ACETYLMANNOSAMINE KINASE"/>
    <property type="match status" value="1"/>
</dbReference>
<sequence>MTVLRAGIDLGGTKIQVVVLDEGNEVKGQCRVPTPRDNGPRGVIDAMIEAVRTAITDAAIPDAKLVGVGIGGPGQIDPTAGTLSGAPNLPDWLGTVQVVEPMQQSLGAPVALANDVQVAVIAEDQLGAGRDYSSVLGVFCGTGVGGGIIINGTLWKGRGAAGEIGHMVVEPNGAMCGCGRRGCMEAYAGRASMERKARKMVDDGAKTSLFKIMKEKEKANLSSSVWDKALRQNDKVAEQLIDRAVWALGIGVASAINLLDPECVVVGGGLGSRLGQPFVDAIIDAMQPHLLKVKTPPAIVLASLGDLGGAIGATLLLDGNN</sequence>
<dbReference type="InterPro" id="IPR043129">
    <property type="entry name" value="ATPase_NBD"/>
</dbReference>
<dbReference type="SUPFAM" id="SSF53067">
    <property type="entry name" value="Actin-like ATPase domain"/>
    <property type="match status" value="1"/>
</dbReference>
<name>A0A6J7HT87_9ZZZZ</name>
<dbReference type="PANTHER" id="PTHR18964">
    <property type="entry name" value="ROK (REPRESSOR, ORF, KINASE) FAMILY"/>
    <property type="match status" value="1"/>
</dbReference>
<reference evidence="1" key="1">
    <citation type="submission" date="2020-05" db="EMBL/GenBank/DDBJ databases">
        <authorList>
            <person name="Chiriac C."/>
            <person name="Salcher M."/>
            <person name="Ghai R."/>
            <person name="Kavagutti S V."/>
        </authorList>
    </citation>
    <scope>NUCLEOTIDE SEQUENCE</scope>
</reference>
<dbReference type="Pfam" id="PF00480">
    <property type="entry name" value="ROK"/>
    <property type="match status" value="1"/>
</dbReference>
<dbReference type="GO" id="GO:0008761">
    <property type="term" value="F:UDP-N-acetylglucosamine 2-epimerase activity"/>
    <property type="evidence" value="ECO:0007669"/>
    <property type="project" value="TreeGrafter"/>
</dbReference>
<organism evidence="1">
    <name type="scientific">freshwater metagenome</name>
    <dbReference type="NCBI Taxonomy" id="449393"/>
    <lineage>
        <taxon>unclassified sequences</taxon>
        <taxon>metagenomes</taxon>
        <taxon>ecological metagenomes</taxon>
    </lineage>
</organism>
<protein>
    <submittedName>
        <fullName evidence="1">Unannotated protein</fullName>
    </submittedName>
</protein>
<gene>
    <name evidence="1" type="ORF">UFOPK3610_01393</name>
</gene>
<dbReference type="GO" id="GO:0009384">
    <property type="term" value="F:N-acylmannosamine kinase activity"/>
    <property type="evidence" value="ECO:0007669"/>
    <property type="project" value="TreeGrafter"/>
</dbReference>
<accession>A0A6J7HT87</accession>
<dbReference type="AlphaFoldDB" id="A0A6J7HT87"/>